<keyword evidence="1" id="KW-1185">Reference proteome</keyword>
<accession>A0A1I7Z2A7</accession>
<reference evidence="2" key="1">
    <citation type="submission" date="2016-11" db="UniProtKB">
        <authorList>
            <consortium name="WormBaseParasite"/>
        </authorList>
    </citation>
    <scope>IDENTIFICATION</scope>
</reference>
<dbReference type="Proteomes" id="UP000095287">
    <property type="component" value="Unplaced"/>
</dbReference>
<proteinExistence type="predicted"/>
<dbReference type="AlphaFoldDB" id="A0A1I7Z2A7"/>
<organism evidence="1 2">
    <name type="scientific">Steinernema glaseri</name>
    <dbReference type="NCBI Taxonomy" id="37863"/>
    <lineage>
        <taxon>Eukaryota</taxon>
        <taxon>Metazoa</taxon>
        <taxon>Ecdysozoa</taxon>
        <taxon>Nematoda</taxon>
        <taxon>Chromadorea</taxon>
        <taxon>Rhabditida</taxon>
        <taxon>Tylenchina</taxon>
        <taxon>Panagrolaimomorpha</taxon>
        <taxon>Strongyloidoidea</taxon>
        <taxon>Steinernematidae</taxon>
        <taxon>Steinernema</taxon>
    </lineage>
</organism>
<protein>
    <submittedName>
        <fullName evidence="2">Transposase</fullName>
    </submittedName>
</protein>
<sequence>METLKQKHYDPRENFGHCTRLLRASSGREPQLDPTTLDWTSGSRRLRALGSRRIQECARRRDDRSPLIHAAFPKNETGVRKAKAEISETKARWDAFAAGVARAETFRRVLGRFMAQRDLGVDNRVHPRATATFEGS</sequence>
<dbReference type="WBParaSite" id="L893_g22049.t1">
    <property type="protein sequence ID" value="L893_g22049.t1"/>
    <property type="gene ID" value="L893_g22049"/>
</dbReference>
<evidence type="ECO:0000313" key="1">
    <source>
        <dbReference type="Proteomes" id="UP000095287"/>
    </source>
</evidence>
<evidence type="ECO:0000313" key="2">
    <source>
        <dbReference type="WBParaSite" id="L893_g22049.t1"/>
    </source>
</evidence>
<name>A0A1I7Z2A7_9BILA</name>